<dbReference type="EMBL" id="JACIFP010000001">
    <property type="protein sequence ID" value="MBB4134332.1"/>
    <property type="molecule type" value="Genomic_DNA"/>
</dbReference>
<accession>A0A840ERK6</accession>
<dbReference type="InterPro" id="IPR019251">
    <property type="entry name" value="DUF2231_TM"/>
</dbReference>
<feature type="domain" description="DUF2231" evidence="2">
    <location>
        <begin position="6"/>
        <end position="153"/>
    </location>
</feature>
<proteinExistence type="predicted"/>
<dbReference type="Pfam" id="PF09990">
    <property type="entry name" value="DUF2231"/>
    <property type="match status" value="1"/>
</dbReference>
<organism evidence="3 4">
    <name type="scientific">Gordonia humi</name>
    <dbReference type="NCBI Taxonomy" id="686429"/>
    <lineage>
        <taxon>Bacteria</taxon>
        <taxon>Bacillati</taxon>
        <taxon>Actinomycetota</taxon>
        <taxon>Actinomycetes</taxon>
        <taxon>Mycobacteriales</taxon>
        <taxon>Gordoniaceae</taxon>
        <taxon>Gordonia</taxon>
    </lineage>
</organism>
<feature type="transmembrane region" description="Helical" evidence="1">
    <location>
        <begin position="12"/>
        <end position="34"/>
    </location>
</feature>
<keyword evidence="1" id="KW-1133">Transmembrane helix</keyword>
<feature type="transmembrane region" description="Helical" evidence="1">
    <location>
        <begin position="80"/>
        <end position="103"/>
    </location>
</feature>
<dbReference type="RefSeq" id="WP_183369520.1">
    <property type="nucleotide sequence ID" value="NZ_BAABHL010000128.1"/>
</dbReference>
<dbReference type="AlphaFoldDB" id="A0A840ERK6"/>
<sequence length="155" mass="15640">MNTTNGLPLHPLVVHLVVVLVPLTALAVIVAALWPRARAWMGPLPAVLALLGLIVTPIATTAGEDLEHTLGSSPAIETHASAGDVVIIGTGCLFGAAALLYLSGASWATSRLPLSPSVLTAVDVVARVLGVAASIAAVYLVYRAGDTGAHAVWGG</sequence>
<keyword evidence="1" id="KW-0472">Membrane</keyword>
<evidence type="ECO:0000259" key="2">
    <source>
        <dbReference type="Pfam" id="PF09990"/>
    </source>
</evidence>
<reference evidence="3 4" key="1">
    <citation type="submission" date="2020-08" db="EMBL/GenBank/DDBJ databases">
        <title>Sequencing the genomes of 1000 actinobacteria strains.</title>
        <authorList>
            <person name="Klenk H.-P."/>
        </authorList>
    </citation>
    <scope>NUCLEOTIDE SEQUENCE [LARGE SCALE GENOMIC DNA]</scope>
    <source>
        <strain evidence="3 4">DSM 45298</strain>
    </source>
</reference>
<dbReference type="Proteomes" id="UP000551501">
    <property type="component" value="Unassembled WGS sequence"/>
</dbReference>
<keyword evidence="1" id="KW-0812">Transmembrane</keyword>
<feature type="transmembrane region" description="Helical" evidence="1">
    <location>
        <begin position="41"/>
        <end position="60"/>
    </location>
</feature>
<name>A0A840ERK6_9ACTN</name>
<keyword evidence="4" id="KW-1185">Reference proteome</keyword>
<evidence type="ECO:0000313" key="3">
    <source>
        <dbReference type="EMBL" id="MBB4134332.1"/>
    </source>
</evidence>
<comment type="caution">
    <text evidence="3">The sequence shown here is derived from an EMBL/GenBank/DDBJ whole genome shotgun (WGS) entry which is preliminary data.</text>
</comment>
<gene>
    <name evidence="3" type="ORF">BKA16_000884</name>
</gene>
<evidence type="ECO:0000256" key="1">
    <source>
        <dbReference type="SAM" id="Phobius"/>
    </source>
</evidence>
<evidence type="ECO:0000313" key="4">
    <source>
        <dbReference type="Proteomes" id="UP000551501"/>
    </source>
</evidence>
<protein>
    <submittedName>
        <fullName evidence="3">Putative membrane protein</fullName>
    </submittedName>
</protein>
<feature type="transmembrane region" description="Helical" evidence="1">
    <location>
        <begin position="124"/>
        <end position="142"/>
    </location>
</feature>